<evidence type="ECO:0000313" key="2">
    <source>
        <dbReference type="EMBL" id="MED6253507.1"/>
    </source>
</evidence>
<keyword evidence="1" id="KW-1133">Transmembrane helix</keyword>
<comment type="caution">
    <text evidence="2">The sequence shown here is derived from an EMBL/GenBank/DDBJ whole genome shotgun (WGS) entry which is preliminary data.</text>
</comment>
<proteinExistence type="predicted"/>
<keyword evidence="1" id="KW-0812">Transmembrane</keyword>
<gene>
    <name evidence="2" type="ORF">ATANTOWER_031943</name>
</gene>
<accession>A0ABU7BSV0</accession>
<keyword evidence="1" id="KW-0472">Membrane</keyword>
<keyword evidence="3" id="KW-1185">Reference proteome</keyword>
<reference evidence="2 3" key="1">
    <citation type="submission" date="2021-07" db="EMBL/GenBank/DDBJ databases">
        <authorList>
            <person name="Palmer J.M."/>
        </authorList>
    </citation>
    <scope>NUCLEOTIDE SEQUENCE [LARGE SCALE GENOMIC DNA]</scope>
    <source>
        <strain evidence="2 3">AT_MEX2019</strain>
        <tissue evidence="2">Muscle</tissue>
    </source>
</reference>
<protein>
    <submittedName>
        <fullName evidence="2">Uncharacterized protein</fullName>
    </submittedName>
</protein>
<evidence type="ECO:0000313" key="3">
    <source>
        <dbReference type="Proteomes" id="UP001345963"/>
    </source>
</evidence>
<name>A0ABU7BSV0_9TELE</name>
<dbReference type="EMBL" id="JAHUTI010068188">
    <property type="protein sequence ID" value="MED6253507.1"/>
    <property type="molecule type" value="Genomic_DNA"/>
</dbReference>
<evidence type="ECO:0000256" key="1">
    <source>
        <dbReference type="SAM" id="Phobius"/>
    </source>
</evidence>
<organism evidence="2 3">
    <name type="scientific">Ataeniobius toweri</name>
    <dbReference type="NCBI Taxonomy" id="208326"/>
    <lineage>
        <taxon>Eukaryota</taxon>
        <taxon>Metazoa</taxon>
        <taxon>Chordata</taxon>
        <taxon>Craniata</taxon>
        <taxon>Vertebrata</taxon>
        <taxon>Euteleostomi</taxon>
        <taxon>Actinopterygii</taxon>
        <taxon>Neopterygii</taxon>
        <taxon>Teleostei</taxon>
        <taxon>Neoteleostei</taxon>
        <taxon>Acanthomorphata</taxon>
        <taxon>Ovalentaria</taxon>
        <taxon>Atherinomorphae</taxon>
        <taxon>Cyprinodontiformes</taxon>
        <taxon>Goodeidae</taxon>
        <taxon>Ataeniobius</taxon>
    </lineage>
</organism>
<dbReference type="Proteomes" id="UP001345963">
    <property type="component" value="Unassembled WGS sequence"/>
</dbReference>
<feature type="transmembrane region" description="Helical" evidence="1">
    <location>
        <begin position="78"/>
        <end position="102"/>
    </location>
</feature>
<sequence>MCRKCSYLLSLDPFSNSKFQRFIWRSFPIRCSEQCGYQLCFNILFRLSDIPTSDIVSLVNSEVSCSKQFAKKYSDHNWLCLAGPAHLSLVSFPALIQAALILL</sequence>